<comment type="caution">
    <text evidence="2">The sequence shown here is derived from an EMBL/GenBank/DDBJ whole genome shotgun (WGS) entry which is preliminary data.</text>
</comment>
<dbReference type="Proteomes" id="UP000346772">
    <property type="component" value="Unassembled WGS sequence"/>
</dbReference>
<feature type="transmembrane region" description="Helical" evidence="1">
    <location>
        <begin position="12"/>
        <end position="31"/>
    </location>
</feature>
<evidence type="ECO:0000256" key="1">
    <source>
        <dbReference type="SAM" id="Phobius"/>
    </source>
</evidence>
<dbReference type="AlphaFoldDB" id="A0AAX3GZ32"/>
<protein>
    <submittedName>
        <fullName evidence="2">Uncharacterized protein</fullName>
    </submittedName>
</protein>
<feature type="transmembrane region" description="Helical" evidence="1">
    <location>
        <begin position="43"/>
        <end position="65"/>
    </location>
</feature>
<keyword evidence="1" id="KW-0812">Transmembrane</keyword>
<organism evidence="2 3">
    <name type="scientific">Clostridioides difficile</name>
    <name type="common">Peptoclostridium difficile</name>
    <dbReference type="NCBI Taxonomy" id="1496"/>
    <lineage>
        <taxon>Bacteria</taxon>
        <taxon>Bacillati</taxon>
        <taxon>Bacillota</taxon>
        <taxon>Clostridia</taxon>
        <taxon>Peptostreptococcales</taxon>
        <taxon>Peptostreptococcaceae</taxon>
        <taxon>Clostridioides</taxon>
    </lineage>
</organism>
<keyword evidence="1" id="KW-1133">Transmembrane helix</keyword>
<feature type="transmembrane region" description="Helical" evidence="1">
    <location>
        <begin position="110"/>
        <end position="128"/>
    </location>
</feature>
<accession>A0AAX3GZ32</accession>
<sequence length="137" mass="16612">MIMNKKNIFNDMFLIVYPIIILISMFFNSLLHEQILRFNINKLQFMVFILVYFFIFALFIYKFFIKKESFHIVSLIIGMFLIIIIQIPQVLLTILHNLFSIVYGQFQLDIFMFGTLLTLYTIIIIMYYKENHKKTRD</sequence>
<evidence type="ECO:0000313" key="2">
    <source>
        <dbReference type="EMBL" id="VFD54151.1"/>
    </source>
</evidence>
<feature type="transmembrane region" description="Helical" evidence="1">
    <location>
        <begin position="72"/>
        <end position="98"/>
    </location>
</feature>
<dbReference type="EMBL" id="CAADAT010000008">
    <property type="protein sequence ID" value="VFD54151.1"/>
    <property type="molecule type" value="Genomic_DNA"/>
</dbReference>
<reference evidence="2 3" key="1">
    <citation type="submission" date="2019-02" db="EMBL/GenBank/DDBJ databases">
        <authorList>
            <consortium name="Pathogen Informatics"/>
        </authorList>
    </citation>
    <scope>NUCLEOTIDE SEQUENCE [LARGE SCALE GENOMIC DNA]</scope>
    <source>
        <strain evidence="2 3">078GUE027</strain>
    </source>
</reference>
<gene>
    <name evidence="2" type="ORF">SAMEA1710456_01634</name>
</gene>
<evidence type="ECO:0000313" key="3">
    <source>
        <dbReference type="Proteomes" id="UP000346772"/>
    </source>
</evidence>
<keyword evidence="1" id="KW-0472">Membrane</keyword>
<name>A0AAX3GZ32_CLODI</name>
<proteinExistence type="predicted"/>